<reference evidence="7" key="1">
    <citation type="submission" date="2022-10" db="EMBL/GenBank/DDBJ databases">
        <title>Roseovarius pelagicus sp. nov., isolated from Arctic seawater.</title>
        <authorList>
            <person name="Hong Y.W."/>
            <person name="Hwang C.Y."/>
        </authorList>
    </citation>
    <scope>NUCLEOTIDE SEQUENCE</scope>
    <source>
        <strain evidence="7">HL-MP18</strain>
    </source>
</reference>
<evidence type="ECO:0000256" key="5">
    <source>
        <dbReference type="ARBA" id="ARBA00022833"/>
    </source>
</evidence>
<feature type="domain" description="Histone deacetylase" evidence="6">
    <location>
        <begin position="27"/>
        <end position="334"/>
    </location>
</feature>
<gene>
    <name evidence="7" type="ORF">N7U68_11550</name>
</gene>
<dbReference type="InterPro" id="IPR037138">
    <property type="entry name" value="His_deacetylse_dom_sf"/>
</dbReference>
<organism evidence="7 8">
    <name type="scientific">Roseovarius pelagicus</name>
    <dbReference type="NCBI Taxonomy" id="2980108"/>
    <lineage>
        <taxon>Bacteria</taxon>
        <taxon>Pseudomonadati</taxon>
        <taxon>Pseudomonadota</taxon>
        <taxon>Alphaproteobacteria</taxon>
        <taxon>Rhodobacterales</taxon>
        <taxon>Roseobacteraceae</taxon>
        <taxon>Roseovarius</taxon>
    </lineage>
</organism>
<dbReference type="SUPFAM" id="SSF52768">
    <property type="entry name" value="Arginase/deacetylase"/>
    <property type="match status" value="1"/>
</dbReference>
<dbReference type="Gene3D" id="3.40.800.20">
    <property type="entry name" value="Histone deacetylase domain"/>
    <property type="match status" value="1"/>
</dbReference>
<evidence type="ECO:0000313" key="7">
    <source>
        <dbReference type="EMBL" id="UXX81763.1"/>
    </source>
</evidence>
<dbReference type="PRINTS" id="PR01270">
    <property type="entry name" value="HDASUPER"/>
</dbReference>
<name>A0ABY6D9K9_9RHOB</name>
<dbReference type="PANTHER" id="PTHR10625">
    <property type="entry name" value="HISTONE DEACETYLASE HDAC1-RELATED"/>
    <property type="match status" value="1"/>
</dbReference>
<dbReference type="PANTHER" id="PTHR10625:SF17">
    <property type="entry name" value="HISTONE DEACETYLASE 8"/>
    <property type="match status" value="1"/>
</dbReference>
<dbReference type="InterPro" id="IPR000286">
    <property type="entry name" value="HDACs"/>
</dbReference>
<accession>A0ABY6D9K9</accession>
<evidence type="ECO:0000256" key="1">
    <source>
        <dbReference type="ARBA" id="ARBA00001947"/>
    </source>
</evidence>
<keyword evidence="5" id="KW-0862">Zinc</keyword>
<dbReference type="EMBL" id="CP106738">
    <property type="protein sequence ID" value="UXX81763.1"/>
    <property type="molecule type" value="Genomic_DNA"/>
</dbReference>
<comment type="similarity">
    <text evidence="2">Belongs to the histone deacetylase family.</text>
</comment>
<dbReference type="Proteomes" id="UP001064087">
    <property type="component" value="Chromosome"/>
</dbReference>
<dbReference type="InterPro" id="IPR023696">
    <property type="entry name" value="Ureohydrolase_dom_sf"/>
</dbReference>
<evidence type="ECO:0000259" key="6">
    <source>
        <dbReference type="Pfam" id="PF00850"/>
    </source>
</evidence>
<evidence type="ECO:0000313" key="8">
    <source>
        <dbReference type="Proteomes" id="UP001064087"/>
    </source>
</evidence>
<dbReference type="InterPro" id="IPR023801">
    <property type="entry name" value="His_deacetylse_dom"/>
</dbReference>
<dbReference type="CDD" id="cd10001">
    <property type="entry name" value="HDAC_classII_APAH"/>
    <property type="match status" value="1"/>
</dbReference>
<keyword evidence="8" id="KW-1185">Reference proteome</keyword>
<evidence type="ECO:0000256" key="4">
    <source>
        <dbReference type="ARBA" id="ARBA00022801"/>
    </source>
</evidence>
<dbReference type="Pfam" id="PF00850">
    <property type="entry name" value="Hist_deacetyl"/>
    <property type="match status" value="1"/>
</dbReference>
<sequence length="338" mass="36419">MRAFFDHDQLLHRPLTRLAGGELRATVETPERAERLLAALRSADVDIAAPGMYPEDLLERVHSAEYLDFLRNGFEEWSKHSGNGPEMRASAHPVRAQARIPRDILGRAGYFQADASCVVTVGTWQAARASAMTALASVEHVMQSGEVAYGLCRPPGHHAARDLAGGFCYLNNSAIAAEMAVAQGLRVAILDVDVHHGNGTQALFYDRENVLTVSLHGAPEDLYPYYSGYADETGIGAGEGRNLNLPLPLMSGIDVWQAAMNSARSAIGTFKPDLMVIALGLDAFVGDPFACMALETDDFARLGEMSRYACPTVVIQEGGYPTDALGANLLRFLEGLVG</sequence>
<protein>
    <submittedName>
        <fullName evidence="7">Histone deacetylase family protein</fullName>
    </submittedName>
</protein>
<keyword evidence="4" id="KW-0378">Hydrolase</keyword>
<dbReference type="RefSeq" id="WP_263046886.1">
    <property type="nucleotide sequence ID" value="NZ_CP106738.1"/>
</dbReference>
<comment type="cofactor">
    <cofactor evidence="1">
        <name>Zn(2+)</name>
        <dbReference type="ChEBI" id="CHEBI:29105"/>
    </cofactor>
</comment>
<keyword evidence="3" id="KW-0479">Metal-binding</keyword>
<evidence type="ECO:0000256" key="3">
    <source>
        <dbReference type="ARBA" id="ARBA00022723"/>
    </source>
</evidence>
<proteinExistence type="inferred from homology"/>
<evidence type="ECO:0000256" key="2">
    <source>
        <dbReference type="ARBA" id="ARBA00005947"/>
    </source>
</evidence>